<dbReference type="Proteomes" id="UP000214566">
    <property type="component" value="Unassembled WGS sequence"/>
</dbReference>
<dbReference type="GO" id="GO:0003677">
    <property type="term" value="F:DNA binding"/>
    <property type="evidence" value="ECO:0007669"/>
    <property type="project" value="InterPro"/>
</dbReference>
<dbReference type="Pfam" id="PF00239">
    <property type="entry name" value="Resolvase"/>
    <property type="match status" value="1"/>
</dbReference>
<dbReference type="InterPro" id="IPR006119">
    <property type="entry name" value="Resolv_N"/>
</dbReference>
<dbReference type="InterPro" id="IPR036162">
    <property type="entry name" value="Resolvase-like_N_sf"/>
</dbReference>
<organism evidence="2 3">
    <name type="scientific">Thiomonas delicata</name>
    <name type="common">Thiomonas cuprina</name>
    <dbReference type="NCBI Taxonomy" id="364030"/>
    <lineage>
        <taxon>Bacteria</taxon>
        <taxon>Pseudomonadati</taxon>
        <taxon>Pseudomonadota</taxon>
        <taxon>Betaproteobacteria</taxon>
        <taxon>Burkholderiales</taxon>
        <taxon>Thiomonas</taxon>
    </lineage>
</organism>
<evidence type="ECO:0000313" key="2">
    <source>
        <dbReference type="EMBL" id="SBP89054.1"/>
    </source>
</evidence>
<evidence type="ECO:0000259" key="1">
    <source>
        <dbReference type="SMART" id="SM00857"/>
    </source>
</evidence>
<dbReference type="SUPFAM" id="SSF53041">
    <property type="entry name" value="Resolvase-like"/>
    <property type="match status" value="1"/>
</dbReference>
<evidence type="ECO:0000313" key="3">
    <source>
        <dbReference type="Proteomes" id="UP000214566"/>
    </source>
</evidence>
<dbReference type="GO" id="GO:0000150">
    <property type="term" value="F:DNA strand exchange activity"/>
    <property type="evidence" value="ECO:0007669"/>
    <property type="project" value="InterPro"/>
</dbReference>
<dbReference type="SMART" id="SM00857">
    <property type="entry name" value="Resolvase"/>
    <property type="match status" value="1"/>
</dbReference>
<dbReference type="Gene3D" id="3.90.1750.20">
    <property type="entry name" value="Putative Large Serine Recombinase, Chain B, Domain 2"/>
    <property type="match status" value="1"/>
</dbReference>
<dbReference type="InterPro" id="IPR050639">
    <property type="entry name" value="SSR_resolvase"/>
</dbReference>
<dbReference type="CDD" id="cd00338">
    <property type="entry name" value="Ser_Recombinase"/>
    <property type="match status" value="1"/>
</dbReference>
<feature type="domain" description="Resolvase/invertase-type recombinase catalytic" evidence="1">
    <location>
        <begin position="7"/>
        <end position="153"/>
    </location>
</feature>
<protein>
    <recommendedName>
        <fullName evidence="1">Resolvase/invertase-type recombinase catalytic domain-containing protein</fullName>
    </recommendedName>
</protein>
<sequence length="521" mass="58084">MPDDNRAALYLRSSKDRNDVSIDAQRRALHDLAVAHKLVVVDEFADAVESGKDEMRPGFIALREAVKSPTRGWSHLCVLDTSRVARKQLIAMAFEHDCERFAVKVLYKNLPDIDPVYSTFMRSIMQAIDELHSMTSKAKGMAGMAENVHQGWRAGGSAPRGYSLEHVPTGAIRDGMPVLKSRLVPNQDAELVAAYLRGRAAGKPRAALVRQLGITWKVDGLNGMEWMALTYAGHTVWGVHAERSSQGGYIGGQKRRPRSEWLIKRDTHPALISDAEAEFILMQIERGRTRRTRESNHPYLLTGLLVDGEGRPWHGEWDVRNDSGMYRLAHEKKVAAHRVDDPVLERILSDLRAPETVDRLLEQMRGQLSEADDAPDGRAIAGKEKRLDALTHKISRLIDLQLDAPTPEARQAYVRSVAQAEAERSLVARELEQLRSRSEVQRDVQALGRRDVVTLLDGLFARIKGGLDADDLEKTKAALGGLVHRIELEPGADTLRICYQVEPLTGFNLASPRGFEPLLSP</sequence>
<keyword evidence="3" id="KW-1185">Reference proteome</keyword>
<dbReference type="AlphaFoldDB" id="A0A238D7E5"/>
<reference evidence="2 3" key="1">
    <citation type="submission" date="2016-06" db="EMBL/GenBank/DDBJ databases">
        <authorList>
            <person name="Kjaerup R.B."/>
            <person name="Dalgaard T.S."/>
            <person name="Juul-Madsen H.R."/>
        </authorList>
    </citation>
    <scope>NUCLEOTIDE SEQUENCE [LARGE SCALE GENOMIC DNA]</scope>
    <source>
        <strain evidence="2 3">DSM 16361</strain>
    </source>
</reference>
<dbReference type="PANTHER" id="PTHR30461:SF23">
    <property type="entry name" value="DNA RECOMBINASE-RELATED"/>
    <property type="match status" value="1"/>
</dbReference>
<dbReference type="InterPro" id="IPR038109">
    <property type="entry name" value="DNA_bind_recomb_sf"/>
</dbReference>
<accession>A0A238D7E5</accession>
<proteinExistence type="predicted"/>
<gene>
    <name evidence="2" type="ORF">THIARS_70674</name>
</gene>
<dbReference type="Gene3D" id="3.40.50.1390">
    <property type="entry name" value="Resolvase, N-terminal catalytic domain"/>
    <property type="match status" value="1"/>
</dbReference>
<dbReference type="RefSeq" id="WP_222423090.1">
    <property type="nucleotide sequence ID" value="NZ_LT592171.1"/>
</dbReference>
<name>A0A238D7E5_THIDL</name>
<dbReference type="EMBL" id="FLMQ01000056">
    <property type="protein sequence ID" value="SBP89054.1"/>
    <property type="molecule type" value="Genomic_DNA"/>
</dbReference>
<dbReference type="PANTHER" id="PTHR30461">
    <property type="entry name" value="DNA-INVERTASE FROM LAMBDOID PROPHAGE"/>
    <property type="match status" value="1"/>
</dbReference>